<dbReference type="Proteomes" id="UP000694563">
    <property type="component" value="Chromosome 22"/>
</dbReference>
<name>A0A8C3UCT6_CATUS</name>
<accession>A0A8C3UCT6</accession>
<protein>
    <submittedName>
        <fullName evidence="1">Uncharacterized protein</fullName>
    </submittedName>
</protein>
<dbReference type="AlphaFoldDB" id="A0A8C3UCT6"/>
<sequence length="147" mass="16090">FRCELVVVGSSQGLAMTPTLPPSPRPQGRPQMPAPQLMAGQQLPTNISWTCSQSCSRTSRKEGDHKPLTCCHQLGLIFLIPHLLLLHITAREEETHHSVEELVGELDGERHHVHLRERDVSEPGTHCLCPTGTLAPPRPALAPQSAP</sequence>
<evidence type="ECO:0000313" key="2">
    <source>
        <dbReference type="Proteomes" id="UP000694563"/>
    </source>
</evidence>
<reference evidence="1" key="3">
    <citation type="submission" date="2025-09" db="UniProtKB">
        <authorList>
            <consortium name="Ensembl"/>
        </authorList>
    </citation>
    <scope>IDENTIFICATION</scope>
</reference>
<reference evidence="1" key="1">
    <citation type="submission" date="2020-10" db="EMBL/GenBank/DDBJ databases">
        <title>Catharus ustulatus (Swainson's thrush) genome, bCatUst1, primary haplotype v2.</title>
        <authorList>
            <person name="Delmore K."/>
            <person name="Vafadar M."/>
            <person name="Formenti G."/>
            <person name="Chow W."/>
            <person name="Pelan S."/>
            <person name="Howe K."/>
            <person name="Rhie A."/>
            <person name="Mountcastle J."/>
            <person name="Haase B."/>
            <person name="Fedrigo O."/>
            <person name="Jarvis E.D."/>
        </authorList>
    </citation>
    <scope>NUCLEOTIDE SEQUENCE [LARGE SCALE GENOMIC DNA]</scope>
</reference>
<proteinExistence type="predicted"/>
<keyword evidence="2" id="KW-1185">Reference proteome</keyword>
<dbReference type="Ensembl" id="ENSCUST00005011769.1">
    <property type="protein sequence ID" value="ENSCUSP00005011295.1"/>
    <property type="gene ID" value="ENSCUSG00005007280.1"/>
</dbReference>
<reference evidence="1" key="2">
    <citation type="submission" date="2025-08" db="UniProtKB">
        <authorList>
            <consortium name="Ensembl"/>
        </authorList>
    </citation>
    <scope>IDENTIFICATION</scope>
</reference>
<organism evidence="1 2">
    <name type="scientific">Catharus ustulatus</name>
    <name type="common">Russet-backed thrush</name>
    <name type="synonym">Hylocichla ustulatus</name>
    <dbReference type="NCBI Taxonomy" id="91951"/>
    <lineage>
        <taxon>Eukaryota</taxon>
        <taxon>Metazoa</taxon>
        <taxon>Chordata</taxon>
        <taxon>Craniata</taxon>
        <taxon>Vertebrata</taxon>
        <taxon>Euteleostomi</taxon>
        <taxon>Archelosauria</taxon>
        <taxon>Archosauria</taxon>
        <taxon>Dinosauria</taxon>
        <taxon>Saurischia</taxon>
        <taxon>Theropoda</taxon>
        <taxon>Coelurosauria</taxon>
        <taxon>Aves</taxon>
        <taxon>Neognathae</taxon>
        <taxon>Neoaves</taxon>
        <taxon>Telluraves</taxon>
        <taxon>Australaves</taxon>
        <taxon>Passeriformes</taxon>
        <taxon>Turdidae</taxon>
        <taxon>Catharus</taxon>
    </lineage>
</organism>
<evidence type="ECO:0000313" key="1">
    <source>
        <dbReference type="Ensembl" id="ENSCUSP00005011295.1"/>
    </source>
</evidence>